<dbReference type="Gene3D" id="2.60.40.10">
    <property type="entry name" value="Immunoglobulins"/>
    <property type="match status" value="3"/>
</dbReference>
<dbReference type="Gene3D" id="2.60.120.260">
    <property type="entry name" value="Galactose-binding domain-like"/>
    <property type="match status" value="1"/>
</dbReference>
<gene>
    <name evidence="9" type="ORF">FYJ45_07270</name>
</gene>
<dbReference type="Gene3D" id="3.20.20.80">
    <property type="entry name" value="Glycosidases"/>
    <property type="match status" value="1"/>
</dbReference>
<dbReference type="PANTHER" id="PTHR42732:SF1">
    <property type="entry name" value="BETA-MANNOSIDASE"/>
    <property type="match status" value="1"/>
</dbReference>
<dbReference type="SUPFAM" id="SSF51445">
    <property type="entry name" value="(Trans)glycosidases"/>
    <property type="match status" value="1"/>
</dbReference>
<feature type="domain" description="Glycoside hydrolase family 2" evidence="8">
    <location>
        <begin position="696"/>
        <end position="796"/>
    </location>
</feature>
<dbReference type="InterPro" id="IPR036156">
    <property type="entry name" value="Beta-gal/glucu_dom_sf"/>
</dbReference>
<dbReference type="GeneID" id="86052864"/>
<dbReference type="InterPro" id="IPR006101">
    <property type="entry name" value="Glyco_hydro_2"/>
</dbReference>
<dbReference type="InterPro" id="IPR008979">
    <property type="entry name" value="Galactose-bd-like_sf"/>
</dbReference>
<dbReference type="Pfam" id="PF18565">
    <property type="entry name" value="Glyco_hydro2_C5"/>
    <property type="match status" value="1"/>
</dbReference>
<dbReference type="InterPro" id="IPR006102">
    <property type="entry name" value="Ig-like_GH2"/>
</dbReference>
<feature type="domain" description="Glycoside hydrolase family 2 catalytic" evidence="5">
    <location>
        <begin position="279"/>
        <end position="456"/>
    </location>
</feature>
<organism evidence="9 10">
    <name type="scientific">Eisenbergiella porci</name>
    <dbReference type="NCBI Taxonomy" id="2652274"/>
    <lineage>
        <taxon>Bacteria</taxon>
        <taxon>Bacillati</taxon>
        <taxon>Bacillota</taxon>
        <taxon>Clostridia</taxon>
        <taxon>Lachnospirales</taxon>
        <taxon>Lachnospiraceae</taxon>
        <taxon>Eisenbergiella</taxon>
    </lineage>
</organism>
<dbReference type="Pfam" id="PF02836">
    <property type="entry name" value="Glyco_hydro_2_C"/>
    <property type="match status" value="1"/>
</dbReference>
<dbReference type="Pfam" id="PF00703">
    <property type="entry name" value="Glyco_hydro_2"/>
    <property type="match status" value="1"/>
</dbReference>
<sequence>MGRKKDNWNLGWFFYHKAGEGDGCPPDPAGSELTPGYRPVKLPHDWSLEYSFDEKAASCGSGGYVETGIGWYKKIFTVTEEEVRGKHLFLCFDGAYMKTRVWLNGSRIKEHIYGYTPFSVEITELVKTGRGECNVLDVEIDNSGQPGSRWYSGSGITRDVWILTVENSYVAENGVYIRQKKVTRQYAELMITTSCRNQEELTVKTSIISPRGTIAAEKETAAAPGNAVCTQLFSLEEPCLWSVASPCLYEVITRLYNKEGVLLDEVHTRTGLRSAVFDKDRGFLLNGEQVKINGVCIHHDGGCMGAAVPLQIWKRRLEKLKEMGANSIRMSHNPPDPGLLELCDEMGFLVMDEAFDEWKILKGKELGSNTHESRGYSEWFAQCHEEDLKAMLYRDRNHPSVVIWSIGNEVPDQTDPAGYLTARRLKEICKQLDPERAITQANDQICAEPKAAMQEFLNELDVVGYNYVGRWRTRAETLYEDDKRAHPDWCVIGTENPGMGGIRGEYDRGRETGSWWKRPYYSTPVAVGKLLRYTMTHDYVAGDFMWTGIDYLGEAHWPYRSASAGVLDTCGFEKDGYYFYQSIWRRDIPMVHLLPHWNLEVEEGTILPVLGFTSCESAELFLNGKSYGRKAYSYPAYGMTQRYGHYDKEPGAVNTEDLFLCWDVPYEPGCIELAGFVNGKEVCRHQVKTAGEPAALRISCYQKEAAADGLDVGQIEVEILDKDGNFCWQADNELTFSAEGPGEVIGVDNGRPDSLESMKADHIHAFHGRALAVLRSDGNAGRCVVTVSAGGLPSAAAEVIFVTLR</sequence>
<dbReference type="PRINTS" id="PR00132">
    <property type="entry name" value="GLHYDRLASE2"/>
</dbReference>
<dbReference type="SUPFAM" id="SSF49303">
    <property type="entry name" value="beta-Galactosidase/glucuronidase domain"/>
    <property type="match status" value="1"/>
</dbReference>
<dbReference type="Pfam" id="PF02837">
    <property type="entry name" value="Glyco_hydro_2_N"/>
    <property type="match status" value="1"/>
</dbReference>
<comment type="caution">
    <text evidence="9">The sequence shown here is derived from an EMBL/GenBank/DDBJ whole genome shotgun (WGS) entry which is preliminary data.</text>
</comment>
<proteinExistence type="inferred from homology"/>
<dbReference type="Proteomes" id="UP000436047">
    <property type="component" value="Unassembled WGS sequence"/>
</dbReference>
<dbReference type="InterPro" id="IPR023232">
    <property type="entry name" value="Glyco_hydro_2_AS"/>
</dbReference>
<keyword evidence="3" id="KW-0326">Glycosidase</keyword>
<feature type="domain" description="Glycoside hydrolase family 2 immunoglobulin-like beta-sandwich" evidence="4">
    <location>
        <begin position="175"/>
        <end position="273"/>
    </location>
</feature>
<evidence type="ECO:0000259" key="6">
    <source>
        <dbReference type="Pfam" id="PF02837"/>
    </source>
</evidence>
<evidence type="ECO:0000259" key="5">
    <source>
        <dbReference type="Pfam" id="PF02836"/>
    </source>
</evidence>
<evidence type="ECO:0000313" key="10">
    <source>
        <dbReference type="Proteomes" id="UP000436047"/>
    </source>
</evidence>
<dbReference type="Pfam" id="PF16355">
    <property type="entry name" value="DUF4982"/>
    <property type="match status" value="1"/>
</dbReference>
<dbReference type="GO" id="GO:0005975">
    <property type="term" value="P:carbohydrate metabolic process"/>
    <property type="evidence" value="ECO:0007669"/>
    <property type="project" value="InterPro"/>
</dbReference>
<name>A0A6N7VYK7_9FIRM</name>
<feature type="domain" description="DUF4982" evidence="7">
    <location>
        <begin position="604"/>
        <end position="683"/>
    </location>
</feature>
<dbReference type="GO" id="GO:0004553">
    <property type="term" value="F:hydrolase activity, hydrolyzing O-glycosyl compounds"/>
    <property type="evidence" value="ECO:0007669"/>
    <property type="project" value="InterPro"/>
</dbReference>
<dbReference type="EMBL" id="VUMI01000009">
    <property type="protein sequence ID" value="MSS88106.1"/>
    <property type="molecule type" value="Genomic_DNA"/>
</dbReference>
<dbReference type="InterPro" id="IPR006104">
    <property type="entry name" value="Glyco_hydro_2_N"/>
</dbReference>
<evidence type="ECO:0000313" key="9">
    <source>
        <dbReference type="EMBL" id="MSS88106.1"/>
    </source>
</evidence>
<evidence type="ECO:0000256" key="1">
    <source>
        <dbReference type="ARBA" id="ARBA00007401"/>
    </source>
</evidence>
<comment type="similarity">
    <text evidence="1">Belongs to the glycosyl hydrolase 2 family.</text>
</comment>
<dbReference type="InterPro" id="IPR051913">
    <property type="entry name" value="GH2_Domain-Containing"/>
</dbReference>
<dbReference type="InterPro" id="IPR032311">
    <property type="entry name" value="DUF4982"/>
</dbReference>
<dbReference type="PANTHER" id="PTHR42732">
    <property type="entry name" value="BETA-GALACTOSIDASE"/>
    <property type="match status" value="1"/>
</dbReference>
<evidence type="ECO:0000259" key="4">
    <source>
        <dbReference type="Pfam" id="PF00703"/>
    </source>
</evidence>
<dbReference type="AlphaFoldDB" id="A0A6N7VYK7"/>
<dbReference type="InterPro" id="IPR006103">
    <property type="entry name" value="Glyco_hydro_2_cat"/>
</dbReference>
<evidence type="ECO:0000259" key="7">
    <source>
        <dbReference type="Pfam" id="PF16355"/>
    </source>
</evidence>
<evidence type="ECO:0000256" key="2">
    <source>
        <dbReference type="ARBA" id="ARBA00022801"/>
    </source>
</evidence>
<keyword evidence="10" id="KW-1185">Reference proteome</keyword>
<reference evidence="9 10" key="1">
    <citation type="submission" date="2019-08" db="EMBL/GenBank/DDBJ databases">
        <title>In-depth cultivation of the pig gut microbiome towards novel bacterial diversity and tailored functional studies.</title>
        <authorList>
            <person name="Wylensek D."/>
            <person name="Hitch T.C.A."/>
            <person name="Clavel T."/>
        </authorList>
    </citation>
    <scope>NUCLEOTIDE SEQUENCE [LARGE SCALE GENOMIC DNA]</scope>
    <source>
        <strain evidence="9 10">WCA-389-WT-23B</strain>
    </source>
</reference>
<dbReference type="SUPFAM" id="SSF49785">
    <property type="entry name" value="Galactose-binding domain-like"/>
    <property type="match status" value="1"/>
</dbReference>
<accession>A0A6N7VYK7</accession>
<dbReference type="PROSITE" id="PS00608">
    <property type="entry name" value="GLYCOSYL_HYDROL_F2_2"/>
    <property type="match status" value="1"/>
</dbReference>
<evidence type="ECO:0000256" key="3">
    <source>
        <dbReference type="ARBA" id="ARBA00023295"/>
    </source>
</evidence>
<dbReference type="InterPro" id="IPR017853">
    <property type="entry name" value="GH"/>
</dbReference>
<dbReference type="InterPro" id="IPR013783">
    <property type="entry name" value="Ig-like_fold"/>
</dbReference>
<protein>
    <submittedName>
        <fullName evidence="9">Glycoside hydrolase family 2 protein</fullName>
    </submittedName>
</protein>
<dbReference type="InterPro" id="IPR040605">
    <property type="entry name" value="Glyco_hydro2_dom5"/>
</dbReference>
<feature type="domain" description="Glycosyl hydrolases family 2 sugar binding" evidence="6">
    <location>
        <begin position="67"/>
        <end position="164"/>
    </location>
</feature>
<evidence type="ECO:0000259" key="8">
    <source>
        <dbReference type="Pfam" id="PF18565"/>
    </source>
</evidence>
<keyword evidence="2 9" id="KW-0378">Hydrolase</keyword>
<dbReference type="RefSeq" id="WP_154464072.1">
    <property type="nucleotide sequence ID" value="NZ_JAXDZL010000165.1"/>
</dbReference>